<comment type="caution">
    <text evidence="7">The sequence shown here is derived from an EMBL/GenBank/DDBJ whole genome shotgun (WGS) entry which is preliminary data.</text>
</comment>
<evidence type="ECO:0000256" key="4">
    <source>
        <dbReference type="ARBA" id="ARBA00023002"/>
    </source>
</evidence>
<evidence type="ECO:0000259" key="6">
    <source>
        <dbReference type="Pfam" id="PF01494"/>
    </source>
</evidence>
<feature type="compositionally biased region" description="Polar residues" evidence="5">
    <location>
        <begin position="37"/>
        <end position="52"/>
    </location>
</feature>
<reference evidence="7" key="1">
    <citation type="journal article" date="2020" name="Fungal Divers.">
        <title>Resolving the Mortierellaceae phylogeny through synthesis of multi-gene phylogenetics and phylogenomics.</title>
        <authorList>
            <person name="Vandepol N."/>
            <person name="Liber J."/>
            <person name="Desiro A."/>
            <person name="Na H."/>
            <person name="Kennedy M."/>
            <person name="Barry K."/>
            <person name="Grigoriev I.V."/>
            <person name="Miller A.N."/>
            <person name="O'Donnell K."/>
            <person name="Stajich J.E."/>
            <person name="Bonito G."/>
        </authorList>
    </citation>
    <scope>NUCLEOTIDE SEQUENCE</scope>
    <source>
        <strain evidence="7">KOD1015</strain>
    </source>
</reference>
<dbReference type="GO" id="GO:0071949">
    <property type="term" value="F:FAD binding"/>
    <property type="evidence" value="ECO:0007669"/>
    <property type="project" value="InterPro"/>
</dbReference>
<protein>
    <recommendedName>
        <fullName evidence="6">FAD-binding domain-containing protein</fullName>
    </recommendedName>
</protein>
<sequence>MSTDLHEQWFNTSVPEMNSCRSETSDHTNVRSAALAGSNSATKDNDGVSTSTDRVDSVEAEASSPMEGCAKKTMPGRIMSLTGLPPPTLPPRPIFPPELESYQAHVHNGENSSLYTSQMELYLSSIRTDYEKQLRCHDHLKGMIEQDPFYTTKVVQELDAMDEDPFTLDSFENLMRMHANKGKDFILARVTTQDPNDETKLYHSHYGAHQINKVLFRTQPEEGLLHRMKARNPLNNMLVVGDVHYYIISADDVNAVKSLPATKASSTASISSHSSRMSRCSKLAAQAIASQSASARSSPIMSSDMSLFSRTSDVESPVSIISPMMVMEIMKADRESAAQTSTTSSQHSEQRIQRSPSLDEGDGPSMDPSEPTHLLPQRRGSSSSCASIRSTMSTSSQSGFQPTRPSRLRQSIDPEGNSLQGAGLPSNRTEDMMQPSCPLSVGQEPTLAGYSDPRSPIQSPAVSPSTWNHSRSPSPQPQAQSPLFQSLMTLKGGMTRSRNNTISSVDSRGSMTSSIQSSSTASDLSDNSYLSTSSSRMDEKLADLNDLEPAVYKFKYLASDDDFLLRSTVRQVFKANALEAWDAILFTISNNALREYSTNPPTSQPPAPPMQQPSSPEVVGLVDQPEIVPPQGNGDLDNLILDRVTLEQGQEDPAGLDATVGNDVPNDSSSERSGRTGFSQSLPSLTSVVFPLASSASFSLMSGSSPSLHDSMNSPSSLPSIHSAAGVGASGSGGGRRSLLGIGIGGSQEDIREGNGNNRSRRWQSLPQREKEGQGLSGSKKIQQQLPTPPNVLIVGAGLAGLMLGLLLEKAQIPYTILERARAIKPLGSVMSLNVNILPALQQAQLMDDLLKISFKNSGMQIYTEDLEQIADMTIDGYREKIGYDYLVFSRPELYSLFLSRIPPEKIRMGKKILNVVDTPDAVNVHCSDGSSYSGDILVGADGAYSSVRQRLYQDLAAKGQLPAEDDKELNKAYITMVGTTEELDPEKFPALKDQFSHFSIMIGKGSPYTWSTFTVPNNRICWNVQVQLDKVSTEDEAFRSSEWGPESGEGLIKEISQFKTPHGTMGEIVGVTPRESISKVLLEDKLFQTWHGGRTVLIGDGAVNAMQDAVILANCLYDLEDTSVRSLTAAFKEYRDQRFHHVKYQFDVSQTMAKVLFGQTWLDRTIRTVMLNYIPKSLMMRDAIKGAAYRPQVMFLPMADNPGQGSVLPQKPSKRYQREQAELIAAV</sequence>
<proteinExistence type="inferred from homology"/>
<dbReference type="InterPro" id="IPR050562">
    <property type="entry name" value="FAD_mOase_fung"/>
</dbReference>
<feature type="region of interest" description="Disordered" evidence="5">
    <location>
        <begin position="699"/>
        <end position="784"/>
    </location>
</feature>
<feature type="compositionally biased region" description="Polar residues" evidence="5">
    <location>
        <begin position="496"/>
        <end position="506"/>
    </location>
</feature>
<gene>
    <name evidence="7" type="ORF">BGW38_007208</name>
</gene>
<keyword evidence="3" id="KW-0274">FAD</keyword>
<dbReference type="OrthoDB" id="2189509at2759"/>
<organism evidence="7 8">
    <name type="scientific">Lunasporangiospora selenospora</name>
    <dbReference type="NCBI Taxonomy" id="979761"/>
    <lineage>
        <taxon>Eukaryota</taxon>
        <taxon>Fungi</taxon>
        <taxon>Fungi incertae sedis</taxon>
        <taxon>Mucoromycota</taxon>
        <taxon>Mortierellomycotina</taxon>
        <taxon>Mortierellomycetes</taxon>
        <taxon>Mortierellales</taxon>
        <taxon>Mortierellaceae</taxon>
        <taxon>Lunasporangiospora</taxon>
    </lineage>
</organism>
<dbReference type="Proteomes" id="UP000780801">
    <property type="component" value="Unassembled WGS sequence"/>
</dbReference>
<keyword evidence="4" id="KW-0560">Oxidoreductase</keyword>
<evidence type="ECO:0000256" key="5">
    <source>
        <dbReference type="SAM" id="MobiDB-lite"/>
    </source>
</evidence>
<feature type="compositionally biased region" description="Low complexity" evidence="5">
    <location>
        <begin position="337"/>
        <end position="347"/>
    </location>
</feature>
<dbReference type="PANTHER" id="PTHR47356">
    <property type="entry name" value="FAD-DEPENDENT MONOOXYGENASE ASQG-RELATED"/>
    <property type="match status" value="1"/>
</dbReference>
<dbReference type="Pfam" id="PF01494">
    <property type="entry name" value="FAD_binding_3"/>
    <property type="match status" value="1"/>
</dbReference>
<dbReference type="EMBL" id="JAABOA010000471">
    <property type="protein sequence ID" value="KAF9584215.1"/>
    <property type="molecule type" value="Genomic_DNA"/>
</dbReference>
<name>A0A9P6KGX6_9FUNG</name>
<dbReference type="GO" id="GO:0004497">
    <property type="term" value="F:monooxygenase activity"/>
    <property type="evidence" value="ECO:0007669"/>
    <property type="project" value="InterPro"/>
</dbReference>
<feature type="region of interest" description="Disordered" evidence="5">
    <location>
        <begin position="34"/>
        <end position="74"/>
    </location>
</feature>
<feature type="region of interest" description="Disordered" evidence="5">
    <location>
        <begin position="652"/>
        <end position="681"/>
    </location>
</feature>
<evidence type="ECO:0000313" key="7">
    <source>
        <dbReference type="EMBL" id="KAF9584215.1"/>
    </source>
</evidence>
<feature type="compositionally biased region" description="Low complexity" evidence="5">
    <location>
        <begin position="507"/>
        <end position="535"/>
    </location>
</feature>
<dbReference type="PRINTS" id="PR00420">
    <property type="entry name" value="RNGMNOXGNASE"/>
</dbReference>
<dbReference type="InterPro" id="IPR031537">
    <property type="entry name" value="DUF5092"/>
</dbReference>
<dbReference type="InterPro" id="IPR036188">
    <property type="entry name" value="FAD/NAD-bd_sf"/>
</dbReference>
<evidence type="ECO:0000313" key="8">
    <source>
        <dbReference type="Proteomes" id="UP000780801"/>
    </source>
</evidence>
<feature type="compositionally biased region" description="Polar residues" evidence="5">
    <location>
        <begin position="708"/>
        <end position="720"/>
    </location>
</feature>
<dbReference type="Gene3D" id="3.50.50.60">
    <property type="entry name" value="FAD/NAD(P)-binding domain"/>
    <property type="match status" value="1"/>
</dbReference>
<feature type="compositionally biased region" description="Low complexity" evidence="5">
    <location>
        <begin position="381"/>
        <end position="398"/>
    </location>
</feature>
<feature type="compositionally biased region" description="Low complexity" evidence="5">
    <location>
        <begin position="291"/>
        <end position="309"/>
    </location>
</feature>
<feature type="region of interest" description="Disordered" evidence="5">
    <location>
        <begin position="333"/>
        <end position="481"/>
    </location>
</feature>
<dbReference type="InterPro" id="IPR002938">
    <property type="entry name" value="FAD-bd"/>
</dbReference>
<feature type="compositionally biased region" description="Pro residues" evidence="5">
    <location>
        <begin position="602"/>
        <end position="611"/>
    </location>
</feature>
<evidence type="ECO:0000256" key="3">
    <source>
        <dbReference type="ARBA" id="ARBA00022827"/>
    </source>
</evidence>
<feature type="region of interest" description="Disordered" evidence="5">
    <location>
        <begin position="291"/>
        <end position="313"/>
    </location>
</feature>
<evidence type="ECO:0000256" key="1">
    <source>
        <dbReference type="ARBA" id="ARBA00007992"/>
    </source>
</evidence>
<feature type="domain" description="FAD-binding" evidence="6">
    <location>
        <begin position="791"/>
        <end position="959"/>
    </location>
</feature>
<dbReference type="PANTHER" id="PTHR47356:SF2">
    <property type="entry name" value="FAD-BINDING DOMAIN-CONTAINING PROTEIN-RELATED"/>
    <property type="match status" value="1"/>
</dbReference>
<feature type="region of interest" description="Disordered" evidence="5">
    <location>
        <begin position="494"/>
        <end position="538"/>
    </location>
</feature>
<dbReference type="AlphaFoldDB" id="A0A9P6KGX6"/>
<feature type="compositionally biased region" description="Gly residues" evidence="5">
    <location>
        <begin position="728"/>
        <end position="746"/>
    </location>
</feature>
<dbReference type="SUPFAM" id="SSF51905">
    <property type="entry name" value="FAD/NAD(P)-binding domain"/>
    <property type="match status" value="1"/>
</dbReference>
<accession>A0A9P6KGX6</accession>
<keyword evidence="2" id="KW-0285">Flavoprotein</keyword>
<feature type="region of interest" description="Disordered" evidence="5">
    <location>
        <begin position="596"/>
        <end position="617"/>
    </location>
</feature>
<comment type="similarity">
    <text evidence="1">Belongs to the paxM FAD-dependent monooxygenase family.</text>
</comment>
<evidence type="ECO:0000256" key="2">
    <source>
        <dbReference type="ARBA" id="ARBA00022630"/>
    </source>
</evidence>
<feature type="compositionally biased region" description="Polar residues" evidence="5">
    <location>
        <begin position="755"/>
        <end position="767"/>
    </location>
</feature>
<dbReference type="Pfam" id="PF17010">
    <property type="entry name" value="DUF5092"/>
    <property type="match status" value="1"/>
</dbReference>
<keyword evidence="8" id="KW-1185">Reference proteome</keyword>
<feature type="compositionally biased region" description="Polar residues" evidence="5">
    <location>
        <begin position="456"/>
        <end position="471"/>
    </location>
</feature>